<dbReference type="PROSITE" id="PS00330">
    <property type="entry name" value="HEMOLYSIN_CALCIUM"/>
    <property type="match status" value="2"/>
</dbReference>
<reference evidence="12" key="1">
    <citation type="journal article" date="2019" name="Int. J. Syst. Evol. Microbiol.">
        <title>The Global Catalogue of Microorganisms (GCM) 10K type strain sequencing project: providing services to taxonomists for standard genome sequencing and annotation.</title>
        <authorList>
            <consortium name="The Broad Institute Genomics Platform"/>
            <consortium name="The Broad Institute Genome Sequencing Center for Infectious Disease"/>
            <person name="Wu L."/>
            <person name="Ma J."/>
        </authorList>
    </citation>
    <scope>NUCLEOTIDE SEQUENCE [LARGE SCALE GENOMIC DNA]</scope>
    <source>
        <strain evidence="12">KCTC 52366</strain>
    </source>
</reference>
<dbReference type="PANTHER" id="PTHR38340">
    <property type="entry name" value="S-LAYER PROTEIN"/>
    <property type="match status" value="1"/>
</dbReference>
<dbReference type="Gene3D" id="2.60.120.200">
    <property type="match status" value="1"/>
</dbReference>
<feature type="compositionally biased region" description="Low complexity" evidence="9">
    <location>
        <begin position="326"/>
        <end position="338"/>
    </location>
</feature>
<dbReference type="RefSeq" id="WP_275632796.1">
    <property type="nucleotide sequence ID" value="NZ_JARGYD010000003.1"/>
</dbReference>
<evidence type="ECO:0000256" key="3">
    <source>
        <dbReference type="ARBA" id="ARBA00004613"/>
    </source>
</evidence>
<dbReference type="InterPro" id="IPR003995">
    <property type="entry name" value="RTX_toxin_determinant-A"/>
</dbReference>
<comment type="caution">
    <text evidence="11">The sequence shown here is derived from an EMBL/GenBank/DDBJ whole genome shotgun (WGS) entry which is preliminary data.</text>
</comment>
<keyword evidence="5" id="KW-0800">Toxin</keyword>
<dbReference type="Pfam" id="PF08548">
    <property type="entry name" value="Peptidase_M10_C"/>
    <property type="match status" value="1"/>
</dbReference>
<name>A0ABV7GVZ9_9RHOB</name>
<keyword evidence="6" id="KW-0677">Repeat</keyword>
<feature type="region of interest" description="Disordered" evidence="9">
    <location>
        <begin position="326"/>
        <end position="345"/>
    </location>
</feature>
<dbReference type="InterPro" id="IPR018511">
    <property type="entry name" value="Hemolysin-typ_Ca-bd_CS"/>
</dbReference>
<proteinExistence type="predicted"/>
<feature type="domain" description="Peptidase M10 serralysin C-terminal" evidence="10">
    <location>
        <begin position="594"/>
        <end position="713"/>
    </location>
</feature>
<dbReference type="PANTHER" id="PTHR38340:SF1">
    <property type="entry name" value="S-LAYER PROTEIN"/>
    <property type="match status" value="1"/>
</dbReference>
<dbReference type="InterPro" id="IPR001343">
    <property type="entry name" value="Hemolysn_Ca-bd"/>
</dbReference>
<evidence type="ECO:0000256" key="2">
    <source>
        <dbReference type="ARBA" id="ARBA00004370"/>
    </source>
</evidence>
<dbReference type="PRINTS" id="PR01488">
    <property type="entry name" value="RTXTOXINA"/>
</dbReference>
<gene>
    <name evidence="11" type="ORF">ACFOGP_24215</name>
</gene>
<evidence type="ECO:0000313" key="11">
    <source>
        <dbReference type="EMBL" id="MFC3145849.1"/>
    </source>
</evidence>
<dbReference type="SUPFAM" id="SSF51126">
    <property type="entry name" value="Pectin lyase-like"/>
    <property type="match status" value="1"/>
</dbReference>
<keyword evidence="4" id="KW-0964">Secreted</keyword>
<keyword evidence="8" id="KW-0472">Membrane</keyword>
<dbReference type="InterPro" id="IPR013320">
    <property type="entry name" value="ConA-like_dom_sf"/>
</dbReference>
<dbReference type="PRINTS" id="PR00313">
    <property type="entry name" value="CABNDNGRPT"/>
</dbReference>
<evidence type="ECO:0000313" key="12">
    <source>
        <dbReference type="Proteomes" id="UP001595632"/>
    </source>
</evidence>
<keyword evidence="7" id="KW-0843">Virulence</keyword>
<dbReference type="InterPro" id="IPR011049">
    <property type="entry name" value="Serralysin-like_metalloprot_C"/>
</dbReference>
<comment type="cofactor">
    <cofactor evidence="1">
        <name>Ca(2+)</name>
        <dbReference type="ChEBI" id="CHEBI:29108"/>
    </cofactor>
</comment>
<dbReference type="Gene3D" id="2.150.10.10">
    <property type="entry name" value="Serralysin-like metalloprotease, C-terminal"/>
    <property type="match status" value="1"/>
</dbReference>
<dbReference type="EMBL" id="JBHRTB010000010">
    <property type="protein sequence ID" value="MFC3145849.1"/>
    <property type="molecule type" value="Genomic_DNA"/>
</dbReference>
<evidence type="ECO:0000259" key="10">
    <source>
        <dbReference type="Pfam" id="PF08548"/>
    </source>
</evidence>
<keyword evidence="12" id="KW-1185">Reference proteome</keyword>
<dbReference type="SUPFAM" id="SSF51120">
    <property type="entry name" value="beta-Roll"/>
    <property type="match status" value="1"/>
</dbReference>
<evidence type="ECO:0000256" key="8">
    <source>
        <dbReference type="ARBA" id="ARBA00023136"/>
    </source>
</evidence>
<dbReference type="Pfam" id="PF00353">
    <property type="entry name" value="HemolysinCabind"/>
    <property type="match status" value="1"/>
</dbReference>
<dbReference type="Proteomes" id="UP001595632">
    <property type="component" value="Unassembled WGS sequence"/>
</dbReference>
<dbReference type="InterPro" id="IPR050557">
    <property type="entry name" value="RTX_toxin/Mannuronan_C5-epim"/>
</dbReference>
<sequence length="716" mass="74865">MTIKAANDLGAEFGTLKITGSNVTLDGVHVDGRVTVSGASNIEVTNSYLHNWTEALQGTNISFVDNEFYTTLFIKETNGFTVSGNEIGRPGGIDGDLLVVAGNAKNGLIENNTLKDSAPTHHGDGTYTHADAIQFFDQASGWPSDITIRGNFIWDDPSTGDPGIWLQGIAIGGDNILIEENLIMSGTPNAIIVSHSSGGIEILNNTVLPWPGGGGGNIRVTDTARNVVVDGNISNYLINAGNATILDNYQYSVSSSASNYYKNILQVENDGMSWTDFVPVSGSAVDFGSGYGAATRLTELMNGDTGTVVDDEPVVDDPVVEEPVVEEPVVTEPDQPVTDPEDPDLSWDSLTASFQLDGEYEFSGGSQAMEFAHDAGLELSSASISLTFNADTVSGQHGIISKDASYFANGGHFTVYIENGTLVIRFQDGDSSEVFTVNGIQSNVDYELEIGFGDGTVMAMLDGIVVGEAAFDMTWENNAEYLQIGANGWASTSGGAGYNQVFDGTISDVVITSGNNLNDDGADDAIVGTVGPDDLNGTSGADTIYGAEGDDTVNGGKGSDKLGGGDGDDDVIGRAGADIIEGGAGDDFLFGGVGRDIILGGDGNDTIKGGNGSDTMTGGAGADHFVFSKVKESKAKNPDFILDFTPGVDKLDLSELTDATLDVLLLQKYDGEGPAIRTMENGDNTIVRVDVDGDRSSDMRIILADVSGLTADDFLL</sequence>
<comment type="subcellular location">
    <subcellularLocation>
        <location evidence="2">Membrane</location>
    </subcellularLocation>
    <subcellularLocation>
        <location evidence="3">Secreted</location>
    </subcellularLocation>
</comment>
<evidence type="ECO:0000256" key="7">
    <source>
        <dbReference type="ARBA" id="ARBA00023026"/>
    </source>
</evidence>
<feature type="compositionally biased region" description="Gly residues" evidence="9">
    <location>
        <begin position="555"/>
        <end position="565"/>
    </location>
</feature>
<organism evidence="11 12">
    <name type="scientific">Psychromarinibacter halotolerans</name>
    <dbReference type="NCBI Taxonomy" id="1775175"/>
    <lineage>
        <taxon>Bacteria</taxon>
        <taxon>Pseudomonadati</taxon>
        <taxon>Pseudomonadota</taxon>
        <taxon>Alphaproteobacteria</taxon>
        <taxon>Rhodobacterales</taxon>
        <taxon>Paracoccaceae</taxon>
        <taxon>Psychromarinibacter</taxon>
    </lineage>
</organism>
<evidence type="ECO:0000256" key="4">
    <source>
        <dbReference type="ARBA" id="ARBA00022525"/>
    </source>
</evidence>
<dbReference type="SUPFAM" id="SSF49899">
    <property type="entry name" value="Concanavalin A-like lectins/glucanases"/>
    <property type="match status" value="1"/>
</dbReference>
<evidence type="ECO:0000256" key="1">
    <source>
        <dbReference type="ARBA" id="ARBA00001913"/>
    </source>
</evidence>
<dbReference type="InterPro" id="IPR013858">
    <property type="entry name" value="Peptidase_M10B_C"/>
</dbReference>
<accession>A0ABV7GVZ9</accession>
<dbReference type="InterPro" id="IPR011050">
    <property type="entry name" value="Pectin_lyase_fold/virulence"/>
</dbReference>
<evidence type="ECO:0000256" key="9">
    <source>
        <dbReference type="SAM" id="MobiDB-lite"/>
    </source>
</evidence>
<protein>
    <submittedName>
        <fullName evidence="11">M10 family metallopeptidase C-terminal domain-containing protein</fullName>
    </submittedName>
</protein>
<evidence type="ECO:0000256" key="6">
    <source>
        <dbReference type="ARBA" id="ARBA00022737"/>
    </source>
</evidence>
<feature type="region of interest" description="Disordered" evidence="9">
    <location>
        <begin position="531"/>
        <end position="567"/>
    </location>
</feature>
<evidence type="ECO:0000256" key="5">
    <source>
        <dbReference type="ARBA" id="ARBA00022656"/>
    </source>
</evidence>